<feature type="domain" description="TnsA endonuclease N-terminal" evidence="1">
    <location>
        <begin position="51"/>
        <end position="126"/>
    </location>
</feature>
<dbReference type="Pfam" id="PF08722">
    <property type="entry name" value="Tn7_TnsA-like_N"/>
    <property type="match status" value="1"/>
</dbReference>
<keyword evidence="3" id="KW-1185">Reference proteome</keyword>
<dbReference type="STRING" id="128403.WA1_49605"/>
<dbReference type="OrthoDB" id="509902at2"/>
<dbReference type="Proteomes" id="UP000076925">
    <property type="component" value="Unassembled WGS sequence"/>
</dbReference>
<accession>A0A139WQS8</accession>
<gene>
    <name evidence="2" type="ORF">WA1_49605</name>
</gene>
<evidence type="ECO:0000313" key="3">
    <source>
        <dbReference type="Proteomes" id="UP000076925"/>
    </source>
</evidence>
<proteinExistence type="predicted"/>
<dbReference type="InterPro" id="IPR014833">
    <property type="entry name" value="TnsA_N"/>
</dbReference>
<reference evidence="2 3" key="1">
    <citation type="journal article" date="2013" name="Genome Biol. Evol.">
        <title>Genomes of Stigonematalean cyanobacteria (subsection V) and the evolution of oxygenic photosynthesis from prokaryotes to plastids.</title>
        <authorList>
            <person name="Dagan T."/>
            <person name="Roettger M."/>
            <person name="Stucken K."/>
            <person name="Landan G."/>
            <person name="Koch R."/>
            <person name="Major P."/>
            <person name="Gould S.B."/>
            <person name="Goremykin V.V."/>
            <person name="Rippka R."/>
            <person name="Tandeau de Marsac N."/>
            <person name="Gugger M."/>
            <person name="Lockhart P.J."/>
            <person name="Allen J.F."/>
            <person name="Brune I."/>
            <person name="Maus I."/>
            <person name="Puhler A."/>
            <person name="Martin W.F."/>
        </authorList>
    </citation>
    <scope>NUCLEOTIDE SEQUENCE [LARGE SCALE GENOMIC DNA]</scope>
    <source>
        <strain evidence="2 3">PCC 7110</strain>
    </source>
</reference>
<dbReference type="Gene3D" id="3.40.91.30">
    <property type="match status" value="1"/>
</dbReference>
<dbReference type="EMBL" id="ANNX02000064">
    <property type="protein sequence ID" value="KYC34794.1"/>
    <property type="molecule type" value="Genomic_DNA"/>
</dbReference>
<comment type="caution">
    <text evidence="2">The sequence shown here is derived from an EMBL/GenBank/DDBJ whole genome shotgun (WGS) entry which is preliminary data.</text>
</comment>
<sequence>MEVVTPLVRARTIKNTGTRKVIGKFPSLKMNTVVWWESQIERDYIYLLEIDPEVVSYQEQPLTITYTMEGKVRKYTPDFLVNQLQKTLLVEVKPDEKAHSKKNFHLFRHIAPIAKTHNMEFVVVTEKMIRVQPKLNNIKLLYKYARVTLSLSNYLNVREYFHANQSVLMKDAQLSLKAKGITVNMLLRLLWSGCLVTDMMQPINGESLIQMLANDCNWERLINQ</sequence>
<protein>
    <submittedName>
        <fullName evidence="2">Transposase</fullName>
    </submittedName>
</protein>
<evidence type="ECO:0000313" key="2">
    <source>
        <dbReference type="EMBL" id="KYC34794.1"/>
    </source>
</evidence>
<dbReference type="AlphaFoldDB" id="A0A139WQS8"/>
<name>A0A139WQS8_9CYAN</name>
<evidence type="ECO:0000259" key="1">
    <source>
        <dbReference type="Pfam" id="PF08722"/>
    </source>
</evidence>
<organism evidence="2 3">
    <name type="scientific">Scytonema hofmannii PCC 7110</name>
    <dbReference type="NCBI Taxonomy" id="128403"/>
    <lineage>
        <taxon>Bacteria</taxon>
        <taxon>Bacillati</taxon>
        <taxon>Cyanobacteriota</taxon>
        <taxon>Cyanophyceae</taxon>
        <taxon>Nostocales</taxon>
        <taxon>Scytonemataceae</taxon>
        <taxon>Scytonema</taxon>
    </lineage>
</organism>